<dbReference type="PROSITE" id="PS51257">
    <property type="entry name" value="PROKAR_LIPOPROTEIN"/>
    <property type="match status" value="1"/>
</dbReference>
<keyword evidence="5" id="KW-1185">Reference proteome</keyword>
<evidence type="ECO:0000259" key="3">
    <source>
        <dbReference type="PROSITE" id="PS50093"/>
    </source>
</evidence>
<dbReference type="Gene3D" id="2.60.40.10">
    <property type="entry name" value="Immunoglobulins"/>
    <property type="match status" value="2"/>
</dbReference>
<dbReference type="InterPro" id="IPR012334">
    <property type="entry name" value="Pectin_lyas_fold"/>
</dbReference>
<proteinExistence type="predicted"/>
<dbReference type="Proteomes" id="UP001474181">
    <property type="component" value="Unassembled WGS sequence"/>
</dbReference>
<dbReference type="EMBL" id="JBEPEK010000080">
    <property type="protein sequence ID" value="MER7180564.1"/>
    <property type="molecule type" value="Genomic_DNA"/>
</dbReference>
<sequence length="945" mass="94503">MGRRHPLVASAGLAVLLVGCLGSGAAHADTVAGTALYVNDAAAGCSDTGPGTAAEPFCQIQPAADAAGPGDTVWITGRGPAYAPVTIRSTGTADAPVRFFAAAGSTSSVDVAGKASAITFSGARYVDMAAIGARTAGATAVAVADSQHITYRIAYAQSTHAVTAPLIAVDGSSSDISLTRLHVLLPSGPGFAAAAGARNITLAGDLFEGGGAEAAGTTGIDLAGDTFSTVCGDAVSLTDGTSGSVENVVARADGTTACSGTGTPAEITVDAASAPQITADYNAVNPLSTGTDYDWAGTAYATAQALGAATGQGTHDLDQTDLTIPWLGAPAEHSPLVDSGDADAPGERSTDIDGHSRVDDPLVPDTGAGTGHVDRGATEFQDPLTVSVGMGTGYVGIPVTATAGFGNPWSDSLDGFTYTFDFGDGTTATSATGSATHTYTQATTSGYIQVVVLVDRADGTRVGGGDLWYRVEPTPDLASAVGCGNAPSEPDVADCWYDIDFDPYAITSDRITFGDGSKTVSATALSDTLRHSYPAPGTYTVTQKITDAGGRTATTTARATVGAAFVGAGPKRLLDTRNGTGAPKRTVGAGGVVRLKVLGVGGVPASGVTAVALNVTDTGATATSYVTAYPDGTTRPTASNLNFRAGEVDSNLVTVKVGADGYVDLYNAHGKVNLLADLEGYYTTKAVKDTQDMSGLAPVTPTRVLDTRSGTGARKGAVGPRSTTTVTLPKYTRGGATVGAVLDVTVTGGTGSGYITVACDGPNPPTTSTLDYRAGQTVSNLVIPCAYSGVFHIYNSAGHVQLIADLQAVYTDDLAGSDEDPSALTGGQFVGTTPARFLDTRTGLGAPRKALGANGTLTVKVAGVHGVPAGASAVLVNLTGVAPTANTHLTAYGHGSLPNVSDDSLTAGQTRPVLAVVPVGADGSVRIHNALGSVDVVADLEGYFG</sequence>
<dbReference type="InterPro" id="IPR022409">
    <property type="entry name" value="PKD/Chitinase_dom"/>
</dbReference>
<dbReference type="InterPro" id="IPR035986">
    <property type="entry name" value="PKD_dom_sf"/>
</dbReference>
<dbReference type="PROSITE" id="PS50093">
    <property type="entry name" value="PKD"/>
    <property type="match status" value="1"/>
</dbReference>
<feature type="domain" description="PKD" evidence="3">
    <location>
        <begin position="512"/>
        <end position="561"/>
    </location>
</feature>
<dbReference type="InterPro" id="IPR000601">
    <property type="entry name" value="PKD_dom"/>
</dbReference>
<dbReference type="Gene3D" id="2.160.20.10">
    <property type="entry name" value="Single-stranded right-handed beta-helix, Pectin lyase-like"/>
    <property type="match status" value="1"/>
</dbReference>
<protein>
    <submittedName>
        <fullName evidence="4">PKD domain-containing protein</fullName>
    </submittedName>
</protein>
<dbReference type="SUPFAM" id="SSF49299">
    <property type="entry name" value="PKD domain"/>
    <property type="match status" value="1"/>
</dbReference>
<feature type="signal peptide" evidence="2">
    <location>
        <begin position="1"/>
        <end position="28"/>
    </location>
</feature>
<dbReference type="InterPro" id="IPR011050">
    <property type="entry name" value="Pectin_lyase_fold/virulence"/>
</dbReference>
<dbReference type="RefSeq" id="WP_350780710.1">
    <property type="nucleotide sequence ID" value="NZ_JBEPEK010000080.1"/>
</dbReference>
<evidence type="ECO:0000256" key="1">
    <source>
        <dbReference type="SAM" id="MobiDB-lite"/>
    </source>
</evidence>
<feature type="chain" id="PRO_5046592944" evidence="2">
    <location>
        <begin position="29"/>
        <end position="945"/>
    </location>
</feature>
<accession>A0ABV1WUY3</accession>
<dbReference type="InterPro" id="IPR013783">
    <property type="entry name" value="Ig-like_fold"/>
</dbReference>
<evidence type="ECO:0000313" key="5">
    <source>
        <dbReference type="Proteomes" id="UP001474181"/>
    </source>
</evidence>
<gene>
    <name evidence="4" type="ORF">ABT404_13970</name>
</gene>
<comment type="caution">
    <text evidence="4">The sequence shown here is derived from an EMBL/GenBank/DDBJ whole genome shotgun (WGS) entry which is preliminary data.</text>
</comment>
<evidence type="ECO:0000256" key="2">
    <source>
        <dbReference type="SAM" id="SignalP"/>
    </source>
</evidence>
<organism evidence="4 5">
    <name type="scientific">Streptomyces hyaluromycini</name>
    <dbReference type="NCBI Taxonomy" id="1377993"/>
    <lineage>
        <taxon>Bacteria</taxon>
        <taxon>Bacillati</taxon>
        <taxon>Actinomycetota</taxon>
        <taxon>Actinomycetes</taxon>
        <taxon>Kitasatosporales</taxon>
        <taxon>Streptomycetaceae</taxon>
        <taxon>Streptomyces</taxon>
    </lineage>
</organism>
<dbReference type="SMART" id="SM00089">
    <property type="entry name" value="PKD"/>
    <property type="match status" value="2"/>
</dbReference>
<feature type="compositionally biased region" description="Basic and acidic residues" evidence="1">
    <location>
        <begin position="345"/>
        <end position="360"/>
    </location>
</feature>
<evidence type="ECO:0000313" key="4">
    <source>
        <dbReference type="EMBL" id="MER7180564.1"/>
    </source>
</evidence>
<dbReference type="SUPFAM" id="SSF51126">
    <property type="entry name" value="Pectin lyase-like"/>
    <property type="match status" value="1"/>
</dbReference>
<feature type="region of interest" description="Disordered" evidence="1">
    <location>
        <begin position="329"/>
        <end position="378"/>
    </location>
</feature>
<dbReference type="Pfam" id="PF18911">
    <property type="entry name" value="PKD_4"/>
    <property type="match status" value="1"/>
</dbReference>
<name>A0ABV1WUY3_9ACTN</name>
<reference evidence="4 5" key="1">
    <citation type="submission" date="2024-06" db="EMBL/GenBank/DDBJ databases">
        <title>The Natural Products Discovery Center: Release of the First 8490 Sequenced Strains for Exploring Actinobacteria Biosynthetic Diversity.</title>
        <authorList>
            <person name="Kalkreuter E."/>
            <person name="Kautsar S.A."/>
            <person name="Yang D."/>
            <person name="Bader C.D."/>
            <person name="Teijaro C.N."/>
            <person name="Fluegel L."/>
            <person name="Davis C.M."/>
            <person name="Simpson J.R."/>
            <person name="Lauterbach L."/>
            <person name="Steele A.D."/>
            <person name="Gui C."/>
            <person name="Meng S."/>
            <person name="Li G."/>
            <person name="Viehrig K."/>
            <person name="Ye F."/>
            <person name="Su P."/>
            <person name="Kiefer A.F."/>
            <person name="Nichols A."/>
            <person name="Cepeda A.J."/>
            <person name="Yan W."/>
            <person name="Fan B."/>
            <person name="Jiang Y."/>
            <person name="Adhikari A."/>
            <person name="Zheng C.-J."/>
            <person name="Schuster L."/>
            <person name="Cowan T.M."/>
            <person name="Smanski M.J."/>
            <person name="Chevrette M.G."/>
            <person name="De Carvalho L.P.S."/>
            <person name="Shen B."/>
        </authorList>
    </citation>
    <scope>NUCLEOTIDE SEQUENCE [LARGE SCALE GENOMIC DNA]</scope>
    <source>
        <strain evidence="4 5">NPDC000234</strain>
    </source>
</reference>
<keyword evidence="2" id="KW-0732">Signal</keyword>